<evidence type="ECO:0000256" key="5">
    <source>
        <dbReference type="ARBA" id="ARBA00022989"/>
    </source>
</evidence>
<proteinExistence type="inferred from homology"/>
<feature type="transmembrane region" description="Helical" evidence="7">
    <location>
        <begin position="231"/>
        <end position="250"/>
    </location>
</feature>
<dbReference type="OrthoDB" id="50379at2157"/>
<comment type="subcellular location">
    <subcellularLocation>
        <location evidence="1 7">Cell membrane</location>
        <topology evidence="1 7">Multi-pass membrane protein</topology>
    </subcellularLocation>
</comment>
<evidence type="ECO:0000259" key="8">
    <source>
        <dbReference type="PROSITE" id="PS50928"/>
    </source>
</evidence>
<feature type="transmembrane region" description="Helical" evidence="7">
    <location>
        <begin position="81"/>
        <end position="101"/>
    </location>
</feature>
<dbReference type="Proteomes" id="UP000184357">
    <property type="component" value="Unassembled WGS sequence"/>
</dbReference>
<evidence type="ECO:0000256" key="6">
    <source>
        <dbReference type="ARBA" id="ARBA00023136"/>
    </source>
</evidence>
<keyword evidence="5 7" id="KW-1133">Transmembrane helix</keyword>
<evidence type="ECO:0000256" key="4">
    <source>
        <dbReference type="ARBA" id="ARBA00022692"/>
    </source>
</evidence>
<protein>
    <submittedName>
        <fullName evidence="9">NitT/TauT family transport system permease protein</fullName>
    </submittedName>
</protein>
<reference evidence="9 10" key="1">
    <citation type="submission" date="2016-11" db="EMBL/GenBank/DDBJ databases">
        <authorList>
            <person name="Jaros S."/>
            <person name="Januszkiewicz K."/>
            <person name="Wedrychowicz H."/>
        </authorList>
    </citation>
    <scope>NUCLEOTIDE SEQUENCE [LARGE SCALE GENOMIC DNA]</scope>
    <source>
        <strain evidence="9 10">DSM 9297</strain>
    </source>
</reference>
<keyword evidence="2 7" id="KW-0813">Transport</keyword>
<dbReference type="RefSeq" id="WP_073309447.1">
    <property type="nucleotide sequence ID" value="NZ_FQWV01000005.1"/>
</dbReference>
<dbReference type="EMBL" id="FQWV01000005">
    <property type="protein sequence ID" value="SHH25862.1"/>
    <property type="molecule type" value="Genomic_DNA"/>
</dbReference>
<dbReference type="InterPro" id="IPR000515">
    <property type="entry name" value="MetI-like"/>
</dbReference>
<keyword evidence="10" id="KW-1185">Reference proteome</keyword>
<dbReference type="STRING" id="43928.SAMN05443636_2202"/>
<feature type="domain" description="ABC transmembrane type-1" evidence="8">
    <location>
        <begin position="74"/>
        <end position="254"/>
    </location>
</feature>
<accession>A0A1M5RHQ3</accession>
<dbReference type="GO" id="GO:0055085">
    <property type="term" value="P:transmembrane transport"/>
    <property type="evidence" value="ECO:0007669"/>
    <property type="project" value="InterPro"/>
</dbReference>
<evidence type="ECO:0000256" key="2">
    <source>
        <dbReference type="ARBA" id="ARBA00022448"/>
    </source>
</evidence>
<dbReference type="CDD" id="cd06261">
    <property type="entry name" value="TM_PBP2"/>
    <property type="match status" value="1"/>
</dbReference>
<organism evidence="9 10">
    <name type="scientific">Halobaculum gomorrense</name>
    <dbReference type="NCBI Taxonomy" id="43928"/>
    <lineage>
        <taxon>Archaea</taxon>
        <taxon>Methanobacteriati</taxon>
        <taxon>Methanobacteriota</taxon>
        <taxon>Stenosarchaea group</taxon>
        <taxon>Halobacteria</taxon>
        <taxon>Halobacteriales</taxon>
        <taxon>Haloferacaceae</taxon>
        <taxon>Halobaculum</taxon>
    </lineage>
</organism>
<evidence type="ECO:0000256" key="7">
    <source>
        <dbReference type="RuleBase" id="RU363032"/>
    </source>
</evidence>
<dbReference type="PANTHER" id="PTHR30151:SF0">
    <property type="entry name" value="ABC TRANSPORTER PERMEASE PROTEIN MJ0413-RELATED"/>
    <property type="match status" value="1"/>
</dbReference>
<sequence length="266" mass="27852">MSADLETELADRFDPREGGAGARRALRGLAGVAAFVLVWAVAARFNPDYVLPGPLATGETFLTEVRSGRALDALASSVQHWLLGTVVGTTLGVGLGVLLGWSDAAEDGAAPLVRLLRPVPPLALTGFGIAWFGINHVGAAFIVAAGAFWINYYAAYGGVRSVSDDLLDVARSLGVRSDLGLIRKVVLPSASPEILTGVRTGVGRCWMLIIAAETIGVAGVGNRILTAASNLAVDVVIAYILVMSLVYLVLDTLFQAAEDRILGWRA</sequence>
<evidence type="ECO:0000256" key="1">
    <source>
        <dbReference type="ARBA" id="ARBA00004651"/>
    </source>
</evidence>
<evidence type="ECO:0000313" key="10">
    <source>
        <dbReference type="Proteomes" id="UP000184357"/>
    </source>
</evidence>
<evidence type="ECO:0000256" key="3">
    <source>
        <dbReference type="ARBA" id="ARBA00022475"/>
    </source>
</evidence>
<feature type="transmembrane region" description="Helical" evidence="7">
    <location>
        <begin position="25"/>
        <end position="45"/>
    </location>
</feature>
<dbReference type="PANTHER" id="PTHR30151">
    <property type="entry name" value="ALKANE SULFONATE ABC TRANSPORTER-RELATED, MEMBRANE SUBUNIT"/>
    <property type="match status" value="1"/>
</dbReference>
<dbReference type="GO" id="GO:0005886">
    <property type="term" value="C:plasma membrane"/>
    <property type="evidence" value="ECO:0007669"/>
    <property type="project" value="UniProtKB-SubCell"/>
</dbReference>
<dbReference type="PROSITE" id="PS50928">
    <property type="entry name" value="ABC_TM1"/>
    <property type="match status" value="1"/>
</dbReference>
<feature type="transmembrane region" description="Helical" evidence="7">
    <location>
        <begin position="122"/>
        <end position="150"/>
    </location>
</feature>
<keyword evidence="6 7" id="KW-0472">Membrane</keyword>
<dbReference type="InterPro" id="IPR035906">
    <property type="entry name" value="MetI-like_sf"/>
</dbReference>
<evidence type="ECO:0000313" key="9">
    <source>
        <dbReference type="EMBL" id="SHH25862.1"/>
    </source>
</evidence>
<dbReference type="Pfam" id="PF00528">
    <property type="entry name" value="BPD_transp_1"/>
    <property type="match status" value="1"/>
</dbReference>
<dbReference type="AlphaFoldDB" id="A0A1M5RHQ3"/>
<dbReference type="Gene3D" id="1.10.3720.10">
    <property type="entry name" value="MetI-like"/>
    <property type="match status" value="1"/>
</dbReference>
<dbReference type="SUPFAM" id="SSF161098">
    <property type="entry name" value="MetI-like"/>
    <property type="match status" value="1"/>
</dbReference>
<comment type="similarity">
    <text evidence="7">Belongs to the binding-protein-dependent transport system permease family.</text>
</comment>
<gene>
    <name evidence="9" type="ORF">SAMN05443636_2202</name>
</gene>
<keyword evidence="3" id="KW-1003">Cell membrane</keyword>
<name>A0A1M5RHQ3_9EURY</name>
<keyword evidence="4 7" id="KW-0812">Transmembrane</keyword>